<dbReference type="GO" id="GO:0045040">
    <property type="term" value="P:protein insertion into mitochondrial outer membrane"/>
    <property type="evidence" value="ECO:0007669"/>
    <property type="project" value="TreeGrafter"/>
</dbReference>
<dbReference type="Proteomes" id="UP000800235">
    <property type="component" value="Unassembled WGS sequence"/>
</dbReference>
<keyword evidence="5" id="KW-0472">Membrane</keyword>
<dbReference type="PANTHER" id="PTHR12815:SF18">
    <property type="entry name" value="SORTING AND ASSEMBLY MACHINERY COMPONENT 50 HOMOLOG"/>
    <property type="match status" value="1"/>
</dbReference>
<dbReference type="Pfam" id="PF01103">
    <property type="entry name" value="Omp85"/>
    <property type="match status" value="1"/>
</dbReference>
<keyword evidence="3" id="KW-1134">Transmembrane beta strand</keyword>
<dbReference type="AlphaFoldDB" id="A0A9P4TVW6"/>
<dbReference type="InterPro" id="IPR000184">
    <property type="entry name" value="Bac_surfAg_D15"/>
</dbReference>
<evidence type="ECO:0000256" key="3">
    <source>
        <dbReference type="ARBA" id="ARBA00022452"/>
    </source>
</evidence>
<dbReference type="InterPro" id="IPR039910">
    <property type="entry name" value="D15-like"/>
</dbReference>
<reference evidence="7" key="1">
    <citation type="journal article" date="2020" name="Stud. Mycol.">
        <title>101 Dothideomycetes genomes: a test case for predicting lifestyles and emergence of pathogens.</title>
        <authorList>
            <person name="Haridas S."/>
            <person name="Albert R."/>
            <person name="Binder M."/>
            <person name="Bloem J."/>
            <person name="Labutti K."/>
            <person name="Salamov A."/>
            <person name="Andreopoulos B."/>
            <person name="Baker S."/>
            <person name="Barry K."/>
            <person name="Bills G."/>
            <person name="Bluhm B."/>
            <person name="Cannon C."/>
            <person name="Castanera R."/>
            <person name="Culley D."/>
            <person name="Daum C."/>
            <person name="Ezra D."/>
            <person name="Gonzalez J."/>
            <person name="Henrissat B."/>
            <person name="Kuo A."/>
            <person name="Liang C."/>
            <person name="Lipzen A."/>
            <person name="Lutzoni F."/>
            <person name="Magnuson J."/>
            <person name="Mondo S."/>
            <person name="Nolan M."/>
            <person name="Ohm R."/>
            <person name="Pangilinan J."/>
            <person name="Park H.-J."/>
            <person name="Ramirez L."/>
            <person name="Alfaro M."/>
            <person name="Sun H."/>
            <person name="Tritt A."/>
            <person name="Yoshinaga Y."/>
            <person name="Zwiers L.-H."/>
            <person name="Turgeon B."/>
            <person name="Goodwin S."/>
            <person name="Spatafora J."/>
            <person name="Crous P."/>
            <person name="Grigoriev I."/>
        </authorList>
    </citation>
    <scope>NUCLEOTIDE SEQUENCE</scope>
    <source>
        <strain evidence="7">CBS 130266</strain>
    </source>
</reference>
<comment type="subcellular location">
    <subcellularLocation>
        <location evidence="1">Mitochondrion outer membrane</location>
        <topology evidence="1">Multi-pass membrane protein</topology>
    </subcellularLocation>
</comment>
<sequence length="554" mass="60345">MASPLEDDANKTNWLSFEQIFEKLKQKIDPKEQSKKDKELQERLQAQYAKQQQREAATINSNSTLPVTISEVRVLHATHTRRGFLQRIVKPLLSANKDEPFTLAEAQEEIDHVGRTLEKLGKILSPVPNVVGWMCKSEIRMLYMLTKPDIYKSPITAFVDKANQADPSTSPTDLNVFYTAQERGRYTIKTGTEAGSSEGSAFADVQFRNLFGGAESLSGHASLGTRTKSSYSGLFNTPIFSNPDRRWEIGGLVSSTLKPWASHEERLRGGTTKLKVHTEGGQLHEFGYSGIWRQITGLSDNASSTVRLDAGDSFKSSLSHIWTNDKRDYPLLPSRGYLLKTSTEIAGFGPLKGDVGFGKMELESQAAIPIPIPGIEGPSGISFNTGLRAGMLYPLTAGGGDIPLQSRLNDRFQLGGPTDVRGFKISGLGPHDGQDAVGGDVYAAGGASLLFPFPRVGKDTPLRFQIFANAGRLLALKGKPKDKDGSMSSDEVSSSMRKTLQELGNGLPSCSAGLGIVYAHPMARFELNFSLPLVMRRGEEGRKGVSFGVGIDFL</sequence>
<evidence type="ECO:0000256" key="2">
    <source>
        <dbReference type="ARBA" id="ARBA00010913"/>
    </source>
</evidence>
<evidence type="ECO:0000313" key="7">
    <source>
        <dbReference type="EMBL" id="KAF2425325.1"/>
    </source>
</evidence>
<comment type="similarity">
    <text evidence="2">Belongs to the SAM50/omp85 family.</text>
</comment>
<accession>A0A9P4TVW6</accession>
<protein>
    <recommendedName>
        <fullName evidence="6">Bacterial surface antigen (D15) domain-containing protein</fullName>
    </recommendedName>
</protein>
<keyword evidence="8" id="KW-1185">Reference proteome</keyword>
<proteinExistence type="inferred from homology"/>
<evidence type="ECO:0000256" key="5">
    <source>
        <dbReference type="ARBA" id="ARBA00023136"/>
    </source>
</evidence>
<dbReference type="FunFam" id="2.40.160.50:FF:000008">
    <property type="entry name" value="Mitochondrial outer membrane beta-barrel protein Tob55"/>
    <property type="match status" value="1"/>
</dbReference>
<organism evidence="7 8">
    <name type="scientific">Tothia fuscella</name>
    <dbReference type="NCBI Taxonomy" id="1048955"/>
    <lineage>
        <taxon>Eukaryota</taxon>
        <taxon>Fungi</taxon>
        <taxon>Dikarya</taxon>
        <taxon>Ascomycota</taxon>
        <taxon>Pezizomycotina</taxon>
        <taxon>Dothideomycetes</taxon>
        <taxon>Pleosporomycetidae</taxon>
        <taxon>Venturiales</taxon>
        <taxon>Cylindrosympodiaceae</taxon>
        <taxon>Tothia</taxon>
    </lineage>
</organism>
<evidence type="ECO:0000256" key="1">
    <source>
        <dbReference type="ARBA" id="ARBA00004374"/>
    </source>
</evidence>
<evidence type="ECO:0000256" key="4">
    <source>
        <dbReference type="ARBA" id="ARBA00022692"/>
    </source>
</evidence>
<gene>
    <name evidence="7" type="ORF">EJ08DRAFT_663655</name>
</gene>
<feature type="domain" description="Bacterial surface antigen (D15)" evidence="6">
    <location>
        <begin position="209"/>
        <end position="553"/>
    </location>
</feature>
<dbReference type="OrthoDB" id="1724197at2759"/>
<comment type="caution">
    <text evidence="7">The sequence shown here is derived from an EMBL/GenBank/DDBJ whole genome shotgun (WGS) entry which is preliminary data.</text>
</comment>
<keyword evidence="4" id="KW-0812">Transmembrane</keyword>
<evidence type="ECO:0000313" key="8">
    <source>
        <dbReference type="Proteomes" id="UP000800235"/>
    </source>
</evidence>
<dbReference type="Gene3D" id="2.40.160.50">
    <property type="entry name" value="membrane protein fhac: a member of the omp85/tpsb transporter family"/>
    <property type="match status" value="1"/>
</dbReference>
<dbReference type="EMBL" id="MU007070">
    <property type="protein sequence ID" value="KAF2425325.1"/>
    <property type="molecule type" value="Genomic_DNA"/>
</dbReference>
<name>A0A9P4TVW6_9PEZI</name>
<dbReference type="GO" id="GO:0005741">
    <property type="term" value="C:mitochondrial outer membrane"/>
    <property type="evidence" value="ECO:0007669"/>
    <property type="project" value="UniProtKB-SubCell"/>
</dbReference>
<evidence type="ECO:0000259" key="6">
    <source>
        <dbReference type="Pfam" id="PF01103"/>
    </source>
</evidence>
<dbReference type="PANTHER" id="PTHR12815">
    <property type="entry name" value="SORTING AND ASSEMBLY MACHINERY SAMM50 PROTEIN FAMILY MEMBER"/>
    <property type="match status" value="1"/>
</dbReference>